<sequence>MRMVPRLGHIAFLNVLPLTYALAHGAAQGLDILRATPAQLNGRLEAKNLDVSGVSSITYARHADDLLILPDVCIASDGDVRSVLLVSRVPAENIGARRVLLSDKSASSHALLKIILRRAYDAAPQYETRALTPEDPVPEGAAGALFIGDDALELYHHPPDGIYIYDLAREWKQMTGARMVFGIWAAARTFAAAHPAALEMVHGRIAAAFEGWDAVKDAAITEVLSHDGRFTRAQLTEYLGSAVVWQLDEATLAGLRLFYRYAAEDGLIARAPTIELARV</sequence>
<evidence type="ECO:0000313" key="6">
    <source>
        <dbReference type="EMBL" id="EGK61639.1"/>
    </source>
</evidence>
<reference evidence="6 7" key="1">
    <citation type="submission" date="2011-04" db="EMBL/GenBank/DDBJ databases">
        <authorList>
            <person name="Muzny D."/>
            <person name="Qin X."/>
            <person name="Deng J."/>
            <person name="Jiang H."/>
            <person name="Liu Y."/>
            <person name="Qu J."/>
            <person name="Song X.-Z."/>
            <person name="Zhang L."/>
            <person name="Thornton R."/>
            <person name="Coyle M."/>
            <person name="Francisco L."/>
            <person name="Jackson L."/>
            <person name="Javaid M."/>
            <person name="Korchina V."/>
            <person name="Kovar C."/>
            <person name="Mata R."/>
            <person name="Mathew T."/>
            <person name="Ngo R."/>
            <person name="Nguyen L."/>
            <person name="Nguyen N."/>
            <person name="Okwuonu G."/>
            <person name="Ongeri F."/>
            <person name="Pham C."/>
            <person name="Simmons D."/>
            <person name="Wilczek-Boney K."/>
            <person name="Hale W."/>
            <person name="Jakkamsetti A."/>
            <person name="Pham P."/>
            <person name="Ruth R."/>
            <person name="San Lucas F."/>
            <person name="Warren J."/>
            <person name="Zhang J."/>
            <person name="Zhao Z."/>
            <person name="Zhou C."/>
            <person name="Zhu D."/>
            <person name="Lee S."/>
            <person name="Bess C."/>
            <person name="Blankenburg K."/>
            <person name="Forbes L."/>
            <person name="Fu Q."/>
            <person name="Gubbala S."/>
            <person name="Hirani K."/>
            <person name="Jayaseelan J.C."/>
            <person name="Lara F."/>
            <person name="Munidasa M."/>
            <person name="Palculict T."/>
            <person name="Patil S."/>
            <person name="Pu L.-L."/>
            <person name="Saada N."/>
            <person name="Tang L."/>
            <person name="Weissenberger G."/>
            <person name="Zhu Y."/>
            <person name="Hemphill L."/>
            <person name="Shang Y."/>
            <person name="Youmans B."/>
            <person name="Ayvaz T."/>
            <person name="Ross M."/>
            <person name="Santibanez J."/>
            <person name="Aqrawi P."/>
            <person name="Gross S."/>
            <person name="Joshi V."/>
            <person name="Fowler G."/>
            <person name="Nazareth L."/>
            <person name="Reid J."/>
            <person name="Worley K."/>
            <person name="Petrosino J."/>
            <person name="Highlander S."/>
            <person name="Gibbs R."/>
        </authorList>
    </citation>
    <scope>NUCLEOTIDE SEQUENCE [LARGE SCALE GENOMIC DNA]</scope>
    <source>
        <strain evidence="6 7">DSM 2778</strain>
    </source>
</reference>
<dbReference type="Gene3D" id="3.40.190.10">
    <property type="entry name" value="Periplasmic binding protein-like II"/>
    <property type="match status" value="2"/>
</dbReference>
<dbReference type="GO" id="GO:0009234">
    <property type="term" value="P:menaquinone biosynthetic process"/>
    <property type="evidence" value="ECO:0007669"/>
    <property type="project" value="UniProtKB-UniRule"/>
</dbReference>
<dbReference type="EC" id="4.2.1.151" evidence="4"/>
<gene>
    <name evidence="4" type="primary">mqnA</name>
    <name evidence="6" type="ORF">HMPREF9081_0423</name>
</gene>
<comment type="caution">
    <text evidence="6">The sequence shown here is derived from an EMBL/GenBank/DDBJ whole genome shotgun (WGS) entry which is preliminary data.</text>
</comment>
<dbReference type="PANTHER" id="PTHR37690:SF1">
    <property type="entry name" value="CHORISMATE DEHYDRATASE"/>
    <property type="match status" value="1"/>
</dbReference>
<evidence type="ECO:0000256" key="3">
    <source>
        <dbReference type="ARBA" id="ARBA00023239"/>
    </source>
</evidence>
<feature type="chain" id="PRO_5038411683" description="Chorismate dehydratase" evidence="5">
    <location>
        <begin position="24"/>
        <end position="279"/>
    </location>
</feature>
<dbReference type="STRING" id="888060.HMPREF9081_0423"/>
<accession>F5RJI8</accession>
<comment type="pathway">
    <text evidence="1 4">Quinol/quinone metabolism; menaquinone biosynthesis.</text>
</comment>
<dbReference type="UniPathway" id="UPA00079"/>
<dbReference type="eggNOG" id="COG1427">
    <property type="taxonomic scope" value="Bacteria"/>
</dbReference>
<keyword evidence="7" id="KW-1185">Reference proteome</keyword>
<name>F5RJI8_9FIRM</name>
<comment type="function">
    <text evidence="4">Catalyzes the dehydration of chorismate into 3-[(1-carboxyvinyl)oxy]benzoate, a step in the biosynthesis of menaquinone (MK, vitamin K2).</text>
</comment>
<keyword evidence="5" id="KW-0732">Signal</keyword>
<dbReference type="EMBL" id="AFHQ01000012">
    <property type="protein sequence ID" value="EGK61639.1"/>
    <property type="molecule type" value="Genomic_DNA"/>
</dbReference>
<dbReference type="InterPro" id="IPR003773">
    <property type="entry name" value="Menaquinone_biosynth"/>
</dbReference>
<comment type="similarity">
    <text evidence="4">Belongs to the MqnA/MqnD family. MqnA subfamily.</text>
</comment>
<dbReference type="HAMAP" id="MF_00995">
    <property type="entry name" value="MqnA"/>
    <property type="match status" value="1"/>
</dbReference>
<dbReference type="InterPro" id="IPR030868">
    <property type="entry name" value="MqnA"/>
</dbReference>
<evidence type="ECO:0000256" key="5">
    <source>
        <dbReference type="SAM" id="SignalP"/>
    </source>
</evidence>
<organism evidence="6 7">
    <name type="scientific">Centipeda periodontii DSM 2778</name>
    <dbReference type="NCBI Taxonomy" id="888060"/>
    <lineage>
        <taxon>Bacteria</taxon>
        <taxon>Bacillati</taxon>
        <taxon>Bacillota</taxon>
        <taxon>Negativicutes</taxon>
        <taxon>Selenomonadales</taxon>
        <taxon>Selenomonadaceae</taxon>
        <taxon>Centipeda</taxon>
    </lineage>
</organism>
<evidence type="ECO:0000256" key="2">
    <source>
        <dbReference type="ARBA" id="ARBA00022428"/>
    </source>
</evidence>
<evidence type="ECO:0000256" key="4">
    <source>
        <dbReference type="HAMAP-Rule" id="MF_00995"/>
    </source>
</evidence>
<dbReference type="PANTHER" id="PTHR37690">
    <property type="entry name" value="CHORISMATE DEHYDRATASE"/>
    <property type="match status" value="1"/>
</dbReference>
<dbReference type="SUPFAM" id="SSF53850">
    <property type="entry name" value="Periplasmic binding protein-like II"/>
    <property type="match status" value="1"/>
</dbReference>
<keyword evidence="2 4" id="KW-0474">Menaquinone biosynthesis</keyword>
<proteinExistence type="inferred from homology"/>
<evidence type="ECO:0000256" key="1">
    <source>
        <dbReference type="ARBA" id="ARBA00004863"/>
    </source>
</evidence>
<comment type="catalytic activity">
    <reaction evidence="4">
        <text>chorismate = 3-[(1-carboxyvinyl)-oxy]benzoate + H2O</text>
        <dbReference type="Rhea" id="RHEA:40051"/>
        <dbReference type="ChEBI" id="CHEBI:15377"/>
        <dbReference type="ChEBI" id="CHEBI:29748"/>
        <dbReference type="ChEBI" id="CHEBI:76981"/>
        <dbReference type="EC" id="4.2.1.151"/>
    </reaction>
</comment>
<keyword evidence="3 4" id="KW-0456">Lyase</keyword>
<dbReference type="CDD" id="cd13634">
    <property type="entry name" value="PBP2_Sco4506"/>
    <property type="match status" value="1"/>
</dbReference>
<dbReference type="Pfam" id="PF02621">
    <property type="entry name" value="VitK2_biosynth"/>
    <property type="match status" value="1"/>
</dbReference>
<dbReference type="HOGENOM" id="CLU_059898_0_0_9"/>
<dbReference type="GO" id="GO:0016836">
    <property type="term" value="F:hydro-lyase activity"/>
    <property type="evidence" value="ECO:0007669"/>
    <property type="project" value="UniProtKB-UniRule"/>
</dbReference>
<dbReference type="AlphaFoldDB" id="F5RJI8"/>
<feature type="signal peptide" evidence="5">
    <location>
        <begin position="1"/>
        <end position="23"/>
    </location>
</feature>
<protein>
    <recommendedName>
        <fullName evidence="4">Chorismate dehydratase</fullName>
        <ecNumber evidence="4">4.2.1.151</ecNumber>
    </recommendedName>
    <alternativeName>
        <fullName evidence="4">Menaquinone biosynthetic enzyme MqnA</fullName>
    </alternativeName>
</protein>
<dbReference type="Proteomes" id="UP000004067">
    <property type="component" value="Unassembled WGS sequence"/>
</dbReference>
<evidence type="ECO:0000313" key="7">
    <source>
        <dbReference type="Proteomes" id="UP000004067"/>
    </source>
</evidence>